<proteinExistence type="predicted"/>
<dbReference type="PANTHER" id="PTHR33112">
    <property type="entry name" value="DOMAIN PROTEIN, PUTATIVE-RELATED"/>
    <property type="match status" value="1"/>
</dbReference>
<sequence length="1019" mass="112110">MAANQRTPDPDEEVYDIFPLGDDGQASPVPPPRTGIDGLGRPTDKCTICHDLRLVDVTEANLLLAKLHMAIRAARPVPMPDPHGLPSEFIQDPWEPPFYPASQWIVSAIAGCPYCRIVVSALIAFNPGWFDEFEETSEGLGMGHKHILATRHAGDPLSIVAIDTRQRFVGAALSDVLQVMVPLGTPGLAPRNEQDPPPGLAAASQHRSTIPEAAPVCPTNCDVDAIAKVKRWMVTCADSHDCQELIEEIILEGPGGFVPSRILDLGAVATDATDATDPTVTHLSDTVRLVKGADVQGSWAALSYCWGLGATENVRTLKANLEQHQRAIPTSILPAAVQNAIQLVRALGFRYLWIDALCIVQDDSEEWAKEASLMGSIYLHASLVIRNETSDDCRRPLQVRHAFAMPNLATTYKMRDFDFDNTSFRSMVASAQMVRLNSGSLSDNMGEPDAIHVRLGSGTLHQMVSTWNQAAIFPLGARAWTLQEGFLATRSLRVTTLEMSWRCLRTNFCECQEPSLEAFQSIQSIQRYMKLQDMVNDLHISQLLPGGPERLFQNDGAAFALFCWTQLVRNYSARLVTDLHDKLVAIRGLSGVFEILFKRSGVEASYLAGHWDHGLLESLLWTFDGYRGVDPQLGAETQAALSNVVSSFASTNSSLSKSGVAAAWSMFNRRDWRSGARSGKPVQSLDYTDLLFQIPGVLGTKMHPSWSWSSVPFAVDWPTQSLYRDPVSAEELGCRFFPSAQVVDHYVFPAPWDAKRRVINGLIMLSGKLYPVQARSMVWTAKGEGTPGHLPGTFLPRDFVLATTSSAAVNHVRFPSDCVITFSPDMPCLYGDGVVEDYRAWSAVLAESLCEEEERAVAAIHRHSAAAGLGGGATSVGRWAGESQPAPDSQAKGMADRFPCWKRPPLPDDFDPKTSAAFQDIVAEAKRPRFLCSVRDCACRHGWTSRFLHPLWAMKVGTYRVERKDGRTWLKDYFFVLAKSPFQPGCYVRVGLAMTQMWGDFPGRSGLYGEGEDAVIVVE</sequence>
<feature type="region of interest" description="Disordered" evidence="1">
    <location>
        <begin position="1"/>
        <end position="38"/>
    </location>
</feature>
<gene>
    <name evidence="3" type="ORF">B0T18DRAFT_417056</name>
</gene>
<name>A0AA40EI20_9PEZI</name>
<comment type="caution">
    <text evidence="3">The sequence shown here is derived from an EMBL/GenBank/DDBJ whole genome shotgun (WGS) entry which is preliminary data.</text>
</comment>
<evidence type="ECO:0000259" key="2">
    <source>
        <dbReference type="Pfam" id="PF06985"/>
    </source>
</evidence>
<dbReference type="PANTHER" id="PTHR33112:SF16">
    <property type="entry name" value="HETEROKARYON INCOMPATIBILITY DOMAIN-CONTAINING PROTEIN"/>
    <property type="match status" value="1"/>
</dbReference>
<feature type="region of interest" description="Disordered" evidence="1">
    <location>
        <begin position="187"/>
        <end position="207"/>
    </location>
</feature>
<dbReference type="InterPro" id="IPR010730">
    <property type="entry name" value="HET"/>
</dbReference>
<keyword evidence="4" id="KW-1185">Reference proteome</keyword>
<accession>A0AA40EI20</accession>
<evidence type="ECO:0000313" key="3">
    <source>
        <dbReference type="EMBL" id="KAK0740017.1"/>
    </source>
</evidence>
<evidence type="ECO:0000256" key="1">
    <source>
        <dbReference type="SAM" id="MobiDB-lite"/>
    </source>
</evidence>
<protein>
    <submittedName>
        <fullName evidence="3">Heterokaryon incompatibility protein-domain-containing protein</fullName>
    </submittedName>
</protein>
<dbReference type="Proteomes" id="UP001172155">
    <property type="component" value="Unassembled WGS sequence"/>
</dbReference>
<feature type="domain" description="Heterokaryon incompatibility" evidence="2">
    <location>
        <begin position="299"/>
        <end position="484"/>
    </location>
</feature>
<reference evidence="3" key="1">
    <citation type="submission" date="2023-06" db="EMBL/GenBank/DDBJ databases">
        <title>Genome-scale phylogeny and comparative genomics of the fungal order Sordariales.</title>
        <authorList>
            <consortium name="Lawrence Berkeley National Laboratory"/>
            <person name="Hensen N."/>
            <person name="Bonometti L."/>
            <person name="Westerberg I."/>
            <person name="Brannstrom I.O."/>
            <person name="Guillou S."/>
            <person name="Cros-Aarteil S."/>
            <person name="Calhoun S."/>
            <person name="Haridas S."/>
            <person name="Kuo A."/>
            <person name="Mondo S."/>
            <person name="Pangilinan J."/>
            <person name="Riley R."/>
            <person name="LaButti K."/>
            <person name="Andreopoulos B."/>
            <person name="Lipzen A."/>
            <person name="Chen C."/>
            <person name="Yanf M."/>
            <person name="Daum C."/>
            <person name="Ng V."/>
            <person name="Clum A."/>
            <person name="Steindorff A."/>
            <person name="Ohm R."/>
            <person name="Martin F."/>
            <person name="Silar P."/>
            <person name="Natvig D."/>
            <person name="Lalanne C."/>
            <person name="Gautier V."/>
            <person name="Ament-velasquez S.L."/>
            <person name="Kruys A."/>
            <person name="Hutchinson M.I."/>
            <person name="Powell A.J."/>
            <person name="Barry K."/>
            <person name="Miller A.N."/>
            <person name="Grigoriev I.V."/>
            <person name="Debuchy R."/>
            <person name="Gladieux P."/>
            <person name="Thoren M.H."/>
            <person name="Johannesson H."/>
        </authorList>
    </citation>
    <scope>NUCLEOTIDE SEQUENCE</scope>
    <source>
        <strain evidence="3">SMH3187-1</strain>
    </source>
</reference>
<evidence type="ECO:0000313" key="4">
    <source>
        <dbReference type="Proteomes" id="UP001172155"/>
    </source>
</evidence>
<dbReference type="Pfam" id="PF06985">
    <property type="entry name" value="HET"/>
    <property type="match status" value="1"/>
</dbReference>
<organism evidence="3 4">
    <name type="scientific">Schizothecium vesticola</name>
    <dbReference type="NCBI Taxonomy" id="314040"/>
    <lineage>
        <taxon>Eukaryota</taxon>
        <taxon>Fungi</taxon>
        <taxon>Dikarya</taxon>
        <taxon>Ascomycota</taxon>
        <taxon>Pezizomycotina</taxon>
        <taxon>Sordariomycetes</taxon>
        <taxon>Sordariomycetidae</taxon>
        <taxon>Sordariales</taxon>
        <taxon>Schizotheciaceae</taxon>
        <taxon>Schizothecium</taxon>
    </lineage>
</organism>
<dbReference type="AlphaFoldDB" id="A0AA40EI20"/>
<dbReference type="EMBL" id="JAUKUD010000006">
    <property type="protein sequence ID" value="KAK0740017.1"/>
    <property type="molecule type" value="Genomic_DNA"/>
</dbReference>